<dbReference type="Pfam" id="PF00691">
    <property type="entry name" value="OmpA"/>
    <property type="match status" value="1"/>
</dbReference>
<dbReference type="InterPro" id="IPR006664">
    <property type="entry name" value="OMP_bac"/>
</dbReference>
<protein>
    <submittedName>
        <fullName evidence="7">OmpA family protein</fullName>
    </submittedName>
</protein>
<evidence type="ECO:0000256" key="4">
    <source>
        <dbReference type="PROSITE-ProRule" id="PRU00473"/>
    </source>
</evidence>
<dbReference type="PANTHER" id="PTHR30329">
    <property type="entry name" value="STATOR ELEMENT OF FLAGELLAR MOTOR COMPLEX"/>
    <property type="match status" value="1"/>
</dbReference>
<keyword evidence="8" id="KW-1185">Reference proteome</keyword>
<dbReference type="EMBL" id="JBHTIB010000002">
    <property type="protein sequence ID" value="MFD0834660.1"/>
    <property type="molecule type" value="Genomic_DNA"/>
</dbReference>
<comment type="caution">
    <text evidence="7">The sequence shown here is derived from an EMBL/GenBank/DDBJ whole genome shotgun (WGS) entry which is preliminary data.</text>
</comment>
<dbReference type="InterPro" id="IPR050330">
    <property type="entry name" value="Bact_OuterMem_StrucFunc"/>
</dbReference>
<feature type="coiled-coil region" evidence="5">
    <location>
        <begin position="160"/>
        <end position="211"/>
    </location>
</feature>
<dbReference type="SUPFAM" id="SSF103088">
    <property type="entry name" value="OmpA-like"/>
    <property type="match status" value="1"/>
</dbReference>
<dbReference type="Gene3D" id="3.30.1330.60">
    <property type="entry name" value="OmpA-like domain"/>
    <property type="match status" value="1"/>
</dbReference>
<keyword evidence="5" id="KW-0175">Coiled coil</keyword>
<proteinExistence type="predicted"/>
<dbReference type="PRINTS" id="PR01021">
    <property type="entry name" value="OMPADOMAIN"/>
</dbReference>
<evidence type="ECO:0000256" key="3">
    <source>
        <dbReference type="ARBA" id="ARBA00023237"/>
    </source>
</evidence>
<feature type="coiled-coil region" evidence="5">
    <location>
        <begin position="72"/>
        <end position="130"/>
    </location>
</feature>
<evidence type="ECO:0000313" key="8">
    <source>
        <dbReference type="Proteomes" id="UP001597011"/>
    </source>
</evidence>
<comment type="subcellular location">
    <subcellularLocation>
        <location evidence="1">Cell outer membrane</location>
    </subcellularLocation>
</comment>
<dbReference type="Proteomes" id="UP001597011">
    <property type="component" value="Unassembled WGS sequence"/>
</dbReference>
<evidence type="ECO:0000256" key="1">
    <source>
        <dbReference type="ARBA" id="ARBA00004442"/>
    </source>
</evidence>
<name>A0ABW3BNJ5_9FLAO</name>
<evidence type="ECO:0000313" key="7">
    <source>
        <dbReference type="EMBL" id="MFD0834660.1"/>
    </source>
</evidence>
<keyword evidence="2 4" id="KW-0472">Membrane</keyword>
<dbReference type="RefSeq" id="WP_379939109.1">
    <property type="nucleotide sequence ID" value="NZ_JBHTIB010000002.1"/>
</dbReference>
<evidence type="ECO:0000256" key="2">
    <source>
        <dbReference type="ARBA" id="ARBA00023136"/>
    </source>
</evidence>
<accession>A0ABW3BNJ5</accession>
<dbReference type="InterPro" id="IPR006665">
    <property type="entry name" value="OmpA-like"/>
</dbReference>
<reference evidence="8" key="1">
    <citation type="journal article" date="2019" name="Int. J. Syst. Evol. Microbiol.">
        <title>The Global Catalogue of Microorganisms (GCM) 10K type strain sequencing project: providing services to taxonomists for standard genome sequencing and annotation.</title>
        <authorList>
            <consortium name="The Broad Institute Genomics Platform"/>
            <consortium name="The Broad Institute Genome Sequencing Center for Infectious Disease"/>
            <person name="Wu L."/>
            <person name="Ma J."/>
        </authorList>
    </citation>
    <scope>NUCLEOTIDE SEQUENCE [LARGE SCALE GENOMIC DNA]</scope>
    <source>
        <strain evidence="8">CCUG 60529</strain>
    </source>
</reference>
<dbReference type="PROSITE" id="PS51123">
    <property type="entry name" value="OMPA_2"/>
    <property type="match status" value="1"/>
</dbReference>
<evidence type="ECO:0000259" key="6">
    <source>
        <dbReference type="PROSITE" id="PS51123"/>
    </source>
</evidence>
<dbReference type="InterPro" id="IPR036737">
    <property type="entry name" value="OmpA-like_sf"/>
</dbReference>
<keyword evidence="3" id="KW-0998">Cell outer membrane</keyword>
<sequence>MYKHLLFIIGLSSMAISAQNDSITKSVIRLSENDLNSIIVRIVEAKQKKLSLQNTIASQQAIKDSVTLNLGVTSLNREIDSLETVLKTLNSKNKITSAPANNNVYLKQNLDVLQYKIDDMKKLLDKQEKQKASKITSSVKPTVKTVPIAISNDKDHEAYKQMLQAQLDSLYKQLSKTQTAAPQTDVYLENLNRIKEKLNALQKELDLSKTATSNYLLLLKKYGSFKTQLYFENNATTIAENQSDSLNDLVSILKEHDNIDVLLKGFASKKGSAIYNQNLSMRRAESVKQVLISKGVHPTRILSMYYGIDYKANTEQEARRVDITLVVRK</sequence>
<dbReference type="CDD" id="cd07185">
    <property type="entry name" value="OmpA_C-like"/>
    <property type="match status" value="1"/>
</dbReference>
<dbReference type="PANTHER" id="PTHR30329:SF21">
    <property type="entry name" value="LIPOPROTEIN YIAD-RELATED"/>
    <property type="match status" value="1"/>
</dbReference>
<feature type="domain" description="OmpA-like" evidence="6">
    <location>
        <begin position="218"/>
        <end position="329"/>
    </location>
</feature>
<organism evidence="7 8">
    <name type="scientific">Mariniflexile aquimaris</name>
    <dbReference type="NCBI Taxonomy" id="881009"/>
    <lineage>
        <taxon>Bacteria</taxon>
        <taxon>Pseudomonadati</taxon>
        <taxon>Bacteroidota</taxon>
        <taxon>Flavobacteriia</taxon>
        <taxon>Flavobacteriales</taxon>
        <taxon>Flavobacteriaceae</taxon>
        <taxon>Mariniflexile</taxon>
    </lineage>
</organism>
<gene>
    <name evidence="7" type="ORF">ACFQ0I_02705</name>
</gene>
<evidence type="ECO:0000256" key="5">
    <source>
        <dbReference type="SAM" id="Coils"/>
    </source>
</evidence>